<evidence type="ECO:0000313" key="2">
    <source>
        <dbReference type="Proteomes" id="UP001227268"/>
    </source>
</evidence>
<dbReference type="Proteomes" id="UP001227268">
    <property type="component" value="Unassembled WGS sequence"/>
</dbReference>
<keyword evidence="2" id="KW-1185">Reference proteome</keyword>
<name>A0ACC2V746_9TREE</name>
<comment type="caution">
    <text evidence="1">The sequence shown here is derived from an EMBL/GenBank/DDBJ whole genome shotgun (WGS) entry which is preliminary data.</text>
</comment>
<organism evidence="1 2">
    <name type="scientific">Naganishia friedmannii</name>
    <dbReference type="NCBI Taxonomy" id="89922"/>
    <lineage>
        <taxon>Eukaryota</taxon>
        <taxon>Fungi</taxon>
        <taxon>Dikarya</taxon>
        <taxon>Basidiomycota</taxon>
        <taxon>Agaricomycotina</taxon>
        <taxon>Tremellomycetes</taxon>
        <taxon>Filobasidiales</taxon>
        <taxon>Filobasidiaceae</taxon>
        <taxon>Naganishia</taxon>
    </lineage>
</organism>
<proteinExistence type="predicted"/>
<protein>
    <submittedName>
        <fullName evidence="1">Uncharacterized protein</fullName>
    </submittedName>
</protein>
<evidence type="ECO:0000313" key="1">
    <source>
        <dbReference type="EMBL" id="KAJ9094412.1"/>
    </source>
</evidence>
<sequence length="605" mass="68182">MPSPADPLRASGSAGNTQPRPRFTPSATSTHDTELSSSDEPGWIDVISAPCYFFDTLAELYLHPERNSTNILRADIIHDSSDTELNPVANSAQPTENQSKYSFKAPKHYKTTRAIRRRILPRRPTRDEPLLQDCTFHHSSPSSSQEDSAETALLVMVPHVDRAEDVPYYHPVLRKLAFKYSSKIPNPSNLDTNGAEETSIDPADASAEVKGTISISILPFPTDPTSGLPQEARPTIASTPATSAAEQAESTSASGILPNRTYRTCLHLLETLHKHGWGRITGYQKRVVHDVIVEKTSFQDLYLILKERHKHLDSRVKKVRSNILEDLKRHVWKDVAVACFLMLLWKDMYPARDLADVPDTTAEALKDRPWLQWGRPDNGFLDLGCGNGLLVHILVSEGYHGKGLELRTRKTWPNYPQQTQDALIEMPINPETWFPPTLEEWRHNSWAGKKDCPIWEGMFLIGNHADEMTPWIPLLSLLPSTPVPYLSLPCCLHSLNAPFTLSKFVPPYEHPSAPVKGFAHGLDEGESRYKTYLMWLGWSGLMCGWRWEKEGMRVPSTKGWGIVGRSRWTTSSEEDASCREWAFDQVTQVRQTGGFLVREKEGNPH</sequence>
<dbReference type="EMBL" id="JASBWT010000025">
    <property type="protein sequence ID" value="KAJ9094412.1"/>
    <property type="molecule type" value="Genomic_DNA"/>
</dbReference>
<reference evidence="1" key="1">
    <citation type="submission" date="2023-04" db="EMBL/GenBank/DDBJ databases">
        <title>Draft Genome sequencing of Naganishia species isolated from polar environments using Oxford Nanopore Technology.</title>
        <authorList>
            <person name="Leo P."/>
            <person name="Venkateswaran K."/>
        </authorList>
    </citation>
    <scope>NUCLEOTIDE SEQUENCE</scope>
    <source>
        <strain evidence="1">MNA-CCFEE 5423</strain>
    </source>
</reference>
<gene>
    <name evidence="1" type="ORF">QFC21_005951</name>
</gene>
<accession>A0ACC2V746</accession>